<accession>A0A8H7XTE5</accession>
<feature type="region of interest" description="Disordered" evidence="1">
    <location>
        <begin position="205"/>
        <end position="239"/>
    </location>
</feature>
<comment type="caution">
    <text evidence="2">The sequence shown here is derived from an EMBL/GenBank/DDBJ whole genome shotgun (WGS) entry which is preliminary data.</text>
</comment>
<evidence type="ECO:0000256" key="1">
    <source>
        <dbReference type="SAM" id="MobiDB-lite"/>
    </source>
</evidence>
<sequence length="437" mass="49193">MSRHEEVLQKLNPNLDTRLYGEELMRQVSIKTGPGSGYNMDKYLVGIPAVLNNGDVSELSARTNSCIAPAEYRKLYDIVYKIVDEMEKREIEYDVLHERYGTQSLHSALQTFFIQVEKELLRLDKLLKLQMKIVTATAYFWVCVSAKFKTIPDTMVYSKQLDLHMKNFVHLLELLNENCSALKKSIERKFKGKIPSLTIDSNVAVASTPRQSPRKNINDIVEEPMTPSKRQTRQSNSDLQAMLATSPIKRVTMPSPTKIAQPSPLRGLPGKKVPIRELPSKDSPKKRAVEKNGADDMDINSPAITESPSKKRKVESPIKAIAEFSSVVASPSTRKTSVVPEVLITSVKKNVVDTTHASALRSSPRKQEVVVESESSSDESEPEMNSSRRRFRPVYLDLKQWNARDPRLDRIWKKAGKQCRKLAAAGPPGESDSMEID</sequence>
<gene>
    <name evidence="2" type="ORF">JR316_009890</name>
</gene>
<feature type="compositionally biased region" description="Basic and acidic residues" evidence="1">
    <location>
        <begin position="274"/>
        <end position="294"/>
    </location>
</feature>
<protein>
    <submittedName>
        <fullName evidence="2">Uncharacterized protein</fullName>
    </submittedName>
</protein>
<name>A0A8H7XTE5_PSICU</name>
<reference evidence="2" key="1">
    <citation type="submission" date="2021-02" db="EMBL/GenBank/DDBJ databases">
        <title>Psilocybe cubensis genome.</title>
        <authorList>
            <person name="Mckernan K.J."/>
            <person name="Crawford S."/>
            <person name="Trippe A."/>
            <person name="Kane L.T."/>
            <person name="Mclaughlin S."/>
        </authorList>
    </citation>
    <scope>NUCLEOTIDE SEQUENCE [LARGE SCALE GENOMIC DNA]</scope>
    <source>
        <strain evidence="2">MGC-MH-2018</strain>
    </source>
</reference>
<feature type="compositionally biased region" description="Polar residues" evidence="1">
    <location>
        <begin position="205"/>
        <end position="215"/>
    </location>
</feature>
<feature type="region of interest" description="Disordered" evidence="1">
    <location>
        <begin position="356"/>
        <end position="389"/>
    </location>
</feature>
<organism evidence="2">
    <name type="scientific">Psilocybe cubensis</name>
    <name type="common">Psychedelic mushroom</name>
    <name type="synonym">Stropharia cubensis</name>
    <dbReference type="NCBI Taxonomy" id="181762"/>
    <lineage>
        <taxon>Eukaryota</taxon>
        <taxon>Fungi</taxon>
        <taxon>Dikarya</taxon>
        <taxon>Basidiomycota</taxon>
        <taxon>Agaricomycotina</taxon>
        <taxon>Agaricomycetes</taxon>
        <taxon>Agaricomycetidae</taxon>
        <taxon>Agaricales</taxon>
        <taxon>Agaricineae</taxon>
        <taxon>Strophariaceae</taxon>
        <taxon>Psilocybe</taxon>
    </lineage>
</organism>
<evidence type="ECO:0000313" key="2">
    <source>
        <dbReference type="EMBL" id="KAG5165194.1"/>
    </source>
</evidence>
<dbReference type="EMBL" id="JAFIQS010000010">
    <property type="protein sequence ID" value="KAG5165194.1"/>
    <property type="molecule type" value="Genomic_DNA"/>
</dbReference>
<feature type="region of interest" description="Disordered" evidence="1">
    <location>
        <begin position="253"/>
        <end position="314"/>
    </location>
</feature>
<dbReference type="OrthoDB" id="3358956at2759"/>
<proteinExistence type="predicted"/>
<dbReference type="AlphaFoldDB" id="A0A8H7XTE5"/>